<dbReference type="Proteomes" id="UP001056455">
    <property type="component" value="Chromosome"/>
</dbReference>
<dbReference type="EMBL" id="CP099489">
    <property type="protein sequence ID" value="USQ81412.1"/>
    <property type="molecule type" value="Genomic_DNA"/>
</dbReference>
<dbReference type="PANTHER" id="PTHR43792">
    <property type="entry name" value="GNAT FAMILY, PUTATIVE (AFU_ORTHOLOGUE AFUA_3G00765)-RELATED-RELATED"/>
    <property type="match status" value="1"/>
</dbReference>
<dbReference type="RefSeq" id="WP_252594874.1">
    <property type="nucleotide sequence ID" value="NZ_CP099489.1"/>
</dbReference>
<evidence type="ECO:0000256" key="1">
    <source>
        <dbReference type="SAM" id="MobiDB-lite"/>
    </source>
</evidence>
<feature type="region of interest" description="Disordered" evidence="1">
    <location>
        <begin position="154"/>
        <end position="189"/>
    </location>
</feature>
<protein>
    <submittedName>
        <fullName evidence="3">GNAT family N-acetyltransferase</fullName>
    </submittedName>
</protein>
<gene>
    <name evidence="3" type="ORF">NF556_07115</name>
</gene>
<keyword evidence="4" id="KW-1185">Reference proteome</keyword>
<evidence type="ECO:0000313" key="4">
    <source>
        <dbReference type="Proteomes" id="UP001056455"/>
    </source>
</evidence>
<sequence>MPAARLVLDANQRPTLSTARLRLGVPALSDTAAILAIAGDPRTVEHNPSDLVADLLEAEELVGRWVQHWDDRGFGYWCVREVGSATVVGYCGLKSMHAQGQPVLNLIYRLIPAVWGRGYATEAAQAVVSWAGTAQPKATILARVRPDNEASRRVALKAGLRPDPALDENGQDGPDLAFSNRGDPRHTGG</sequence>
<name>A0ABY4YXC0_9MICO</name>
<reference evidence="3" key="1">
    <citation type="submission" date="2022-06" db="EMBL/GenBank/DDBJ databases">
        <title>Ornithinimicrobium HY1793.</title>
        <authorList>
            <person name="Huang Y."/>
        </authorList>
    </citation>
    <scope>NUCLEOTIDE SEQUENCE</scope>
    <source>
        <strain evidence="3">HY1793</strain>
    </source>
</reference>
<organism evidence="3 4">
    <name type="scientific">Ornithinimicrobium faecis</name>
    <dbReference type="NCBI Taxonomy" id="2934158"/>
    <lineage>
        <taxon>Bacteria</taxon>
        <taxon>Bacillati</taxon>
        <taxon>Actinomycetota</taxon>
        <taxon>Actinomycetes</taxon>
        <taxon>Micrococcales</taxon>
        <taxon>Ornithinimicrobiaceae</taxon>
        <taxon>Ornithinimicrobium</taxon>
    </lineage>
</organism>
<dbReference type="PANTHER" id="PTHR43792:SF1">
    <property type="entry name" value="N-ACETYLTRANSFERASE DOMAIN-CONTAINING PROTEIN"/>
    <property type="match status" value="1"/>
</dbReference>
<dbReference type="SUPFAM" id="SSF55729">
    <property type="entry name" value="Acyl-CoA N-acyltransferases (Nat)"/>
    <property type="match status" value="1"/>
</dbReference>
<feature type="domain" description="N-acetyltransferase" evidence="2">
    <location>
        <begin position="20"/>
        <end position="161"/>
    </location>
</feature>
<proteinExistence type="predicted"/>
<evidence type="ECO:0000259" key="2">
    <source>
        <dbReference type="Pfam" id="PF13302"/>
    </source>
</evidence>
<evidence type="ECO:0000313" key="3">
    <source>
        <dbReference type="EMBL" id="USQ81412.1"/>
    </source>
</evidence>
<accession>A0ABY4YXC0</accession>
<dbReference type="InterPro" id="IPR016181">
    <property type="entry name" value="Acyl_CoA_acyltransferase"/>
</dbReference>
<dbReference type="Pfam" id="PF13302">
    <property type="entry name" value="Acetyltransf_3"/>
    <property type="match status" value="1"/>
</dbReference>
<dbReference type="Gene3D" id="3.40.630.30">
    <property type="match status" value="1"/>
</dbReference>
<dbReference type="InterPro" id="IPR051531">
    <property type="entry name" value="N-acetyltransferase"/>
</dbReference>
<dbReference type="InterPro" id="IPR000182">
    <property type="entry name" value="GNAT_dom"/>
</dbReference>